<evidence type="ECO:0000313" key="2">
    <source>
        <dbReference type="Proteomes" id="UP000321523"/>
    </source>
</evidence>
<accession>A0A512E3Y8</accession>
<organism evidence="1 2">
    <name type="scientific">Skermanella aerolata</name>
    <dbReference type="NCBI Taxonomy" id="393310"/>
    <lineage>
        <taxon>Bacteria</taxon>
        <taxon>Pseudomonadati</taxon>
        <taxon>Pseudomonadota</taxon>
        <taxon>Alphaproteobacteria</taxon>
        <taxon>Rhodospirillales</taxon>
        <taxon>Azospirillaceae</taxon>
        <taxon>Skermanella</taxon>
    </lineage>
</organism>
<name>A0A512E3Y8_9PROT</name>
<proteinExistence type="predicted"/>
<gene>
    <name evidence="1" type="ORF">SAE02_75920</name>
</gene>
<protein>
    <submittedName>
        <fullName evidence="1">Uncharacterized protein</fullName>
    </submittedName>
</protein>
<dbReference type="EMBL" id="BJYZ01000086">
    <property type="protein sequence ID" value="GEO43444.1"/>
    <property type="molecule type" value="Genomic_DNA"/>
</dbReference>
<keyword evidence="2" id="KW-1185">Reference proteome</keyword>
<comment type="caution">
    <text evidence="1">The sequence shown here is derived from an EMBL/GenBank/DDBJ whole genome shotgun (WGS) entry which is preliminary data.</text>
</comment>
<evidence type="ECO:0000313" key="1">
    <source>
        <dbReference type="EMBL" id="GEO43444.1"/>
    </source>
</evidence>
<dbReference type="AlphaFoldDB" id="A0A512E3Y8"/>
<sequence length="108" mass="12650">MEMMTLPEDPSILQTLSAWWSRLRLTQNNVPEHRIPQDRLQHSRDAYQEVASKRSQYSALHWQEMADGYRNKMRSGHISDQLREYYANEARLCDAEAKKVSAGRVADE</sequence>
<dbReference type="Proteomes" id="UP000321523">
    <property type="component" value="Unassembled WGS sequence"/>
</dbReference>
<reference evidence="1 2" key="1">
    <citation type="submission" date="2019-07" db="EMBL/GenBank/DDBJ databases">
        <title>Whole genome shotgun sequence of Skermanella aerolata NBRC 106429.</title>
        <authorList>
            <person name="Hosoyama A."/>
            <person name="Uohara A."/>
            <person name="Ohji S."/>
            <person name="Ichikawa N."/>
        </authorList>
    </citation>
    <scope>NUCLEOTIDE SEQUENCE [LARGE SCALE GENOMIC DNA]</scope>
    <source>
        <strain evidence="1 2">NBRC 106429</strain>
    </source>
</reference>